<proteinExistence type="predicted"/>
<keyword evidence="2" id="KW-0808">Transferase</keyword>
<sequence length="195" mass="22748">MLKPVELSGERVKLLPLEEIHAENLYKAAKPQEIWRYLPVKVQNIEDLKAVIKDALKRKENGSELPFVVLDLETNSIVGSTRFLDISIANKSLEIGWTWYHPSVWRTRVNTECKYLLLKHCFEDLNLNRVQLKTDVRNQRSRAAILRLGAVQEGIIRKQMILSDGYVRDSVIFSIIKEEWPSVKERLEGFLQRHK</sequence>
<accession>A0ABW2PPU2</accession>
<dbReference type="GO" id="GO:0016746">
    <property type="term" value="F:acyltransferase activity"/>
    <property type="evidence" value="ECO:0007669"/>
    <property type="project" value="UniProtKB-KW"/>
</dbReference>
<feature type="domain" description="N-acetyltransferase" evidence="1">
    <location>
        <begin position="11"/>
        <end position="150"/>
    </location>
</feature>
<protein>
    <submittedName>
        <fullName evidence="2">GNAT family N-acetyltransferase</fullName>
        <ecNumber evidence="2">2.3.-.-</ecNumber>
    </submittedName>
</protein>
<keyword evidence="3" id="KW-1185">Reference proteome</keyword>
<dbReference type="Pfam" id="PF13302">
    <property type="entry name" value="Acetyltransf_3"/>
    <property type="match status" value="1"/>
</dbReference>
<dbReference type="Gene3D" id="3.40.630.30">
    <property type="match status" value="1"/>
</dbReference>
<evidence type="ECO:0000259" key="1">
    <source>
        <dbReference type="Pfam" id="PF13302"/>
    </source>
</evidence>
<dbReference type="PANTHER" id="PTHR43610">
    <property type="entry name" value="BLL6696 PROTEIN"/>
    <property type="match status" value="1"/>
</dbReference>
<dbReference type="InterPro" id="IPR000182">
    <property type="entry name" value="GNAT_dom"/>
</dbReference>
<gene>
    <name evidence="2" type="ORF">ACFQRG_00210</name>
</gene>
<dbReference type="InterPro" id="IPR016181">
    <property type="entry name" value="Acyl_CoA_acyltransferase"/>
</dbReference>
<evidence type="ECO:0000313" key="3">
    <source>
        <dbReference type="Proteomes" id="UP001596505"/>
    </source>
</evidence>
<dbReference type="RefSeq" id="WP_380962415.1">
    <property type="nucleotide sequence ID" value="NZ_JBHTCO010000001.1"/>
</dbReference>
<keyword evidence="2" id="KW-0012">Acyltransferase</keyword>
<evidence type="ECO:0000313" key="2">
    <source>
        <dbReference type="EMBL" id="MFC7391434.1"/>
    </source>
</evidence>
<organism evidence="2 3">
    <name type="scientific">Scopulibacillus cellulosilyticus</name>
    <dbReference type="NCBI Taxonomy" id="2665665"/>
    <lineage>
        <taxon>Bacteria</taxon>
        <taxon>Bacillati</taxon>
        <taxon>Bacillota</taxon>
        <taxon>Bacilli</taxon>
        <taxon>Bacillales</taxon>
        <taxon>Sporolactobacillaceae</taxon>
        <taxon>Scopulibacillus</taxon>
    </lineage>
</organism>
<dbReference type="EMBL" id="JBHTCO010000001">
    <property type="protein sequence ID" value="MFC7391434.1"/>
    <property type="molecule type" value="Genomic_DNA"/>
</dbReference>
<reference evidence="3" key="1">
    <citation type="journal article" date="2019" name="Int. J. Syst. Evol. Microbiol.">
        <title>The Global Catalogue of Microorganisms (GCM) 10K type strain sequencing project: providing services to taxonomists for standard genome sequencing and annotation.</title>
        <authorList>
            <consortium name="The Broad Institute Genomics Platform"/>
            <consortium name="The Broad Institute Genome Sequencing Center for Infectious Disease"/>
            <person name="Wu L."/>
            <person name="Ma J."/>
        </authorList>
    </citation>
    <scope>NUCLEOTIDE SEQUENCE [LARGE SCALE GENOMIC DNA]</scope>
    <source>
        <strain evidence="3">CGMCC 1.16305</strain>
    </source>
</reference>
<dbReference type="SUPFAM" id="SSF55729">
    <property type="entry name" value="Acyl-CoA N-acyltransferases (Nat)"/>
    <property type="match status" value="1"/>
</dbReference>
<dbReference type="EC" id="2.3.-.-" evidence="2"/>
<dbReference type="PANTHER" id="PTHR43610:SF1">
    <property type="entry name" value="N-ACETYLTRANSFERASE DOMAIN-CONTAINING PROTEIN"/>
    <property type="match status" value="1"/>
</dbReference>
<name>A0ABW2PPU2_9BACL</name>
<dbReference type="Proteomes" id="UP001596505">
    <property type="component" value="Unassembled WGS sequence"/>
</dbReference>
<comment type="caution">
    <text evidence="2">The sequence shown here is derived from an EMBL/GenBank/DDBJ whole genome shotgun (WGS) entry which is preliminary data.</text>
</comment>